<proteinExistence type="predicted"/>
<name>A0A284SA76_ARMOS</name>
<keyword evidence="4" id="KW-1185">Reference proteome</keyword>
<dbReference type="AlphaFoldDB" id="A0A284SA76"/>
<dbReference type="OMA" id="ICWVTMP"/>
<keyword evidence="1" id="KW-1133">Transmembrane helix</keyword>
<keyword evidence="1" id="KW-0812">Transmembrane</keyword>
<evidence type="ECO:0000259" key="2">
    <source>
        <dbReference type="Pfam" id="PF20152"/>
    </source>
</evidence>
<keyword evidence="1" id="KW-0472">Membrane</keyword>
<feature type="domain" description="DUF6534" evidence="2">
    <location>
        <begin position="165"/>
        <end position="276"/>
    </location>
</feature>
<reference evidence="4" key="1">
    <citation type="journal article" date="2017" name="Nat. Ecol. Evol.">
        <title>Genome expansion and lineage-specific genetic innovations in the forest pathogenic fungi Armillaria.</title>
        <authorList>
            <person name="Sipos G."/>
            <person name="Prasanna A.N."/>
            <person name="Walter M.C."/>
            <person name="O'Connor E."/>
            <person name="Balint B."/>
            <person name="Krizsan K."/>
            <person name="Kiss B."/>
            <person name="Hess J."/>
            <person name="Varga T."/>
            <person name="Slot J."/>
            <person name="Riley R."/>
            <person name="Boka B."/>
            <person name="Rigling D."/>
            <person name="Barry K."/>
            <person name="Lee J."/>
            <person name="Mihaltcheva S."/>
            <person name="LaButti K."/>
            <person name="Lipzen A."/>
            <person name="Waldron R."/>
            <person name="Moloney N.M."/>
            <person name="Sperisen C."/>
            <person name="Kredics L."/>
            <person name="Vagvoelgyi C."/>
            <person name="Patrignani A."/>
            <person name="Fitzpatrick D."/>
            <person name="Nagy I."/>
            <person name="Doyle S."/>
            <person name="Anderson J.B."/>
            <person name="Grigoriev I.V."/>
            <person name="Gueldener U."/>
            <person name="Muensterkoetter M."/>
            <person name="Nagy L.G."/>
        </authorList>
    </citation>
    <scope>NUCLEOTIDE SEQUENCE [LARGE SCALE GENOMIC DNA]</scope>
    <source>
        <strain evidence="4">C18/9</strain>
    </source>
</reference>
<feature type="transmembrane region" description="Helical" evidence="1">
    <location>
        <begin position="117"/>
        <end position="134"/>
    </location>
</feature>
<accession>A0A284SA76</accession>
<dbReference type="Pfam" id="PF20152">
    <property type="entry name" value="DUF6534"/>
    <property type="match status" value="1"/>
</dbReference>
<dbReference type="OrthoDB" id="3206554at2759"/>
<gene>
    <name evidence="3" type="ORF">ARMOST_21490</name>
</gene>
<dbReference type="EMBL" id="FUEG01000050">
    <property type="protein sequence ID" value="SJL17920.1"/>
    <property type="molecule type" value="Genomic_DNA"/>
</dbReference>
<dbReference type="PANTHER" id="PTHR40465">
    <property type="entry name" value="CHROMOSOME 1, WHOLE GENOME SHOTGUN SEQUENCE"/>
    <property type="match status" value="1"/>
</dbReference>
<evidence type="ECO:0000313" key="4">
    <source>
        <dbReference type="Proteomes" id="UP000219338"/>
    </source>
</evidence>
<protein>
    <recommendedName>
        <fullName evidence="2">DUF6534 domain-containing protein</fullName>
    </recommendedName>
</protein>
<feature type="transmembrane region" description="Helical" evidence="1">
    <location>
        <begin position="82"/>
        <end position="105"/>
    </location>
</feature>
<dbReference type="InterPro" id="IPR045339">
    <property type="entry name" value="DUF6534"/>
</dbReference>
<feature type="transmembrane region" description="Helical" evidence="1">
    <location>
        <begin position="46"/>
        <end position="67"/>
    </location>
</feature>
<dbReference type="PANTHER" id="PTHR40465:SF1">
    <property type="entry name" value="DUF6534 DOMAIN-CONTAINING PROTEIN"/>
    <property type="match status" value="1"/>
</dbReference>
<dbReference type="STRING" id="47428.A0A284SA76"/>
<organism evidence="3 4">
    <name type="scientific">Armillaria ostoyae</name>
    <name type="common">Armillaria root rot fungus</name>
    <dbReference type="NCBI Taxonomy" id="47428"/>
    <lineage>
        <taxon>Eukaryota</taxon>
        <taxon>Fungi</taxon>
        <taxon>Dikarya</taxon>
        <taxon>Basidiomycota</taxon>
        <taxon>Agaricomycotina</taxon>
        <taxon>Agaricomycetes</taxon>
        <taxon>Agaricomycetidae</taxon>
        <taxon>Agaricales</taxon>
        <taxon>Marasmiineae</taxon>
        <taxon>Physalacriaceae</taxon>
        <taxon>Armillaria</taxon>
    </lineage>
</organism>
<dbReference type="Proteomes" id="UP000219338">
    <property type="component" value="Unassembled WGS sequence"/>
</dbReference>
<feature type="transmembrane region" description="Helical" evidence="1">
    <location>
        <begin position="154"/>
        <end position="180"/>
    </location>
</feature>
<feature type="transmembrane region" description="Helical" evidence="1">
    <location>
        <begin position="12"/>
        <end position="34"/>
    </location>
</feature>
<sequence>MSAELAKSYGAVAIGALCASLLSGAVAIQTILYYKFYPSDFFRVKFLVFVIWFLDICHTTFIWISIWDCFIIHFGDIGRIDVIPWSIAVTVVETALLTFLVHCFFAHRIFMLSRRNWLITCPILIAATLRLGSACVSTSEMIRLKTYSGFIEKFGWVFTLGLSMSSVADILITVSLFGLLQTSRTDAESINAIIDSLILYTFETGSLTCAGTIVDMACHDGSIPNTVGVDEVEPNLPGHTFCYRKTYLFLYRVFRITNPSTKVYANSLLVTLNTRRGLRRGQTIYFSRNIEDGNGLVLSPRRMMSRLSEPEFDKATELQINVEQSIHYTTDFNLKMEPGHTTGDGSESVAE</sequence>
<evidence type="ECO:0000256" key="1">
    <source>
        <dbReference type="SAM" id="Phobius"/>
    </source>
</evidence>
<evidence type="ECO:0000313" key="3">
    <source>
        <dbReference type="EMBL" id="SJL17920.1"/>
    </source>
</evidence>